<keyword evidence="8" id="KW-0732">Signal</keyword>
<feature type="transmembrane region" description="Helical" evidence="7">
    <location>
        <begin position="325"/>
        <end position="343"/>
    </location>
</feature>
<dbReference type="InterPro" id="IPR015920">
    <property type="entry name" value="Cellobiose_DH-like_cyt"/>
</dbReference>
<keyword evidence="11" id="KW-1185">Reference proteome</keyword>
<feature type="transmembrane region" description="Helical" evidence="7">
    <location>
        <begin position="285"/>
        <end position="304"/>
    </location>
</feature>
<name>A0ABR3JPD7_9AGAR</name>
<keyword evidence="5 7" id="KW-1133">Transmembrane helix</keyword>
<dbReference type="PANTHER" id="PTHR47797:SF3">
    <property type="entry name" value="CYTOCHROME B561 DOMAIN-CONTAINING PROTEIN"/>
    <property type="match status" value="1"/>
</dbReference>
<evidence type="ECO:0000256" key="1">
    <source>
        <dbReference type="ARBA" id="ARBA00004370"/>
    </source>
</evidence>
<evidence type="ECO:0000313" key="10">
    <source>
        <dbReference type="EMBL" id="KAL0956936.1"/>
    </source>
</evidence>
<feature type="chain" id="PRO_5046344794" description="Cytochrome b561 domain-containing protein" evidence="8">
    <location>
        <begin position="19"/>
        <end position="422"/>
    </location>
</feature>
<dbReference type="CDD" id="cd08760">
    <property type="entry name" value="Cyt_b561_FRRS1_like"/>
    <property type="match status" value="1"/>
</dbReference>
<evidence type="ECO:0000256" key="8">
    <source>
        <dbReference type="SAM" id="SignalP"/>
    </source>
</evidence>
<keyword evidence="2" id="KW-0813">Transport</keyword>
<dbReference type="EMBL" id="JASNQZ010000006">
    <property type="protein sequence ID" value="KAL0956936.1"/>
    <property type="molecule type" value="Genomic_DNA"/>
</dbReference>
<dbReference type="Proteomes" id="UP001556367">
    <property type="component" value="Unassembled WGS sequence"/>
</dbReference>
<feature type="transmembrane region" description="Helical" evidence="7">
    <location>
        <begin position="209"/>
        <end position="231"/>
    </location>
</feature>
<evidence type="ECO:0000256" key="4">
    <source>
        <dbReference type="ARBA" id="ARBA00022982"/>
    </source>
</evidence>
<sequence>MLLFKTLVAAAIPAVALASSDYALAARQNTLTGDSACGETMCISGTLNGSQVTWVLQSRGSNTVGWMAMGFGRSMLNSPMVIAWSNADGSITLSQRIVSRHVMPTVDPNPPRAATLLSAQSLASGNRPKFTFVVPLGGVTTQDIIYAFATANPGSSAKDAPINRHIEDGKFTFNLAKPISATSSAADPAGTGIAGPSTGIPLTQVQRIVVVHAIFCVVGFLVLLPIGVLLARYLRTFWPKWFLAHWIAQFLIAGPAIVTGVALGIRAVSQANALHFDSTHKRWGIAIFSLYCFQVALGTFIHFVKPKQSYKARDAHPAKRRPLQNYAHAIIGILIIAFALYQVRTGYRDEWPNTTGRGEVDNSINVIWYVWIVLLPVLYLIGLSLLPRQWKQEAAGPRGPALSGDDDDLDHINMSSRYRDYQ</sequence>
<dbReference type="SMART" id="SM00664">
    <property type="entry name" value="DoH"/>
    <property type="match status" value="1"/>
</dbReference>
<feature type="transmembrane region" description="Helical" evidence="7">
    <location>
        <begin position="243"/>
        <end position="265"/>
    </location>
</feature>
<evidence type="ECO:0000256" key="7">
    <source>
        <dbReference type="SAM" id="Phobius"/>
    </source>
</evidence>
<proteinExistence type="predicted"/>
<dbReference type="SUPFAM" id="SSF49344">
    <property type="entry name" value="CBD9-like"/>
    <property type="match status" value="1"/>
</dbReference>
<accession>A0ABR3JPD7</accession>
<evidence type="ECO:0000313" key="11">
    <source>
        <dbReference type="Proteomes" id="UP001556367"/>
    </source>
</evidence>
<keyword evidence="4" id="KW-0249">Electron transport</keyword>
<feature type="transmembrane region" description="Helical" evidence="7">
    <location>
        <begin position="366"/>
        <end position="386"/>
    </location>
</feature>
<feature type="domain" description="Cytochrome b561" evidence="9">
    <location>
        <begin position="175"/>
        <end position="383"/>
    </location>
</feature>
<comment type="subcellular location">
    <subcellularLocation>
        <location evidence="1">Membrane</location>
    </subcellularLocation>
</comment>
<comment type="caution">
    <text evidence="10">The sequence shown here is derived from an EMBL/GenBank/DDBJ whole genome shotgun (WGS) entry which is preliminary data.</text>
</comment>
<dbReference type="Gene3D" id="2.60.40.1210">
    <property type="entry name" value="Cellobiose dehydrogenase, cytochrome domain"/>
    <property type="match status" value="1"/>
</dbReference>
<organism evidence="10 11">
    <name type="scientific">Hohenbuehelia grisea</name>
    <dbReference type="NCBI Taxonomy" id="104357"/>
    <lineage>
        <taxon>Eukaryota</taxon>
        <taxon>Fungi</taxon>
        <taxon>Dikarya</taxon>
        <taxon>Basidiomycota</taxon>
        <taxon>Agaricomycotina</taxon>
        <taxon>Agaricomycetes</taxon>
        <taxon>Agaricomycetidae</taxon>
        <taxon>Agaricales</taxon>
        <taxon>Pleurotineae</taxon>
        <taxon>Pleurotaceae</taxon>
        <taxon>Hohenbuehelia</taxon>
    </lineage>
</organism>
<dbReference type="SMART" id="SM00665">
    <property type="entry name" value="B561"/>
    <property type="match status" value="1"/>
</dbReference>
<dbReference type="PANTHER" id="PTHR47797">
    <property type="entry name" value="DEHYDROGENASE, PUTATIVE (AFU_ORTHOLOGUE AFUA_8G05805)-RELATED"/>
    <property type="match status" value="1"/>
</dbReference>
<evidence type="ECO:0000256" key="3">
    <source>
        <dbReference type="ARBA" id="ARBA00022692"/>
    </source>
</evidence>
<evidence type="ECO:0000256" key="2">
    <source>
        <dbReference type="ARBA" id="ARBA00022448"/>
    </source>
</evidence>
<dbReference type="Pfam" id="PF03188">
    <property type="entry name" value="Cytochrom_B561"/>
    <property type="match status" value="1"/>
</dbReference>
<keyword evidence="3 7" id="KW-0812">Transmembrane</keyword>
<protein>
    <recommendedName>
        <fullName evidence="9">Cytochrome b561 domain-containing protein</fullName>
    </recommendedName>
</protein>
<dbReference type="Pfam" id="PF16010">
    <property type="entry name" value="CDH-cyt"/>
    <property type="match status" value="1"/>
</dbReference>
<evidence type="ECO:0000259" key="9">
    <source>
        <dbReference type="PROSITE" id="PS50939"/>
    </source>
</evidence>
<reference evidence="11" key="1">
    <citation type="submission" date="2024-06" db="EMBL/GenBank/DDBJ databases">
        <title>Multi-omics analyses provide insights into the biosynthesis of the anticancer antibiotic pleurotin in Hohenbuehelia grisea.</title>
        <authorList>
            <person name="Weaver J.A."/>
            <person name="Alberti F."/>
        </authorList>
    </citation>
    <scope>NUCLEOTIDE SEQUENCE [LARGE SCALE GENOMIC DNA]</scope>
    <source>
        <strain evidence="11">T-177</strain>
    </source>
</reference>
<dbReference type="InterPro" id="IPR005018">
    <property type="entry name" value="DOMON_domain"/>
</dbReference>
<gene>
    <name evidence="10" type="ORF">HGRIS_003038</name>
</gene>
<keyword evidence="6 7" id="KW-0472">Membrane</keyword>
<evidence type="ECO:0000256" key="6">
    <source>
        <dbReference type="ARBA" id="ARBA00023136"/>
    </source>
</evidence>
<dbReference type="PROSITE" id="PS50939">
    <property type="entry name" value="CYTOCHROME_B561"/>
    <property type="match status" value="1"/>
</dbReference>
<dbReference type="InterPro" id="IPR006593">
    <property type="entry name" value="Cyt_b561/ferric_Rdtase_TM"/>
</dbReference>
<evidence type="ECO:0000256" key="5">
    <source>
        <dbReference type="ARBA" id="ARBA00022989"/>
    </source>
</evidence>
<dbReference type="Gene3D" id="1.20.120.1770">
    <property type="match status" value="1"/>
</dbReference>
<feature type="signal peptide" evidence="8">
    <location>
        <begin position="1"/>
        <end position="18"/>
    </location>
</feature>
<dbReference type="CDD" id="cd09630">
    <property type="entry name" value="CDH_like_cytochrome"/>
    <property type="match status" value="1"/>
</dbReference>